<evidence type="ECO:0000313" key="3">
    <source>
        <dbReference type="Proteomes" id="UP001260072"/>
    </source>
</evidence>
<dbReference type="SMART" id="SM00849">
    <property type="entry name" value="Lactamase_B"/>
    <property type="match status" value="1"/>
</dbReference>
<name>A0ABU1FFE3_9MICO</name>
<dbReference type="Gene3D" id="3.60.15.10">
    <property type="entry name" value="Ribonuclease Z/Hydroxyacylglutathione hydrolase-like"/>
    <property type="match status" value="1"/>
</dbReference>
<dbReference type="InterPro" id="IPR050855">
    <property type="entry name" value="NDM-1-like"/>
</dbReference>
<dbReference type="InterPro" id="IPR036866">
    <property type="entry name" value="RibonucZ/Hydroxyglut_hydro"/>
</dbReference>
<dbReference type="RefSeq" id="WP_310519202.1">
    <property type="nucleotide sequence ID" value="NZ_BAABBS010000001.1"/>
</dbReference>
<accession>A0ABU1FFE3</accession>
<dbReference type="Pfam" id="PF00753">
    <property type="entry name" value="Lactamase_B"/>
    <property type="match status" value="1"/>
</dbReference>
<organism evidence="2 3">
    <name type="scientific">Agromyces indicus</name>
    <dbReference type="NCBI Taxonomy" id="758919"/>
    <lineage>
        <taxon>Bacteria</taxon>
        <taxon>Bacillati</taxon>
        <taxon>Actinomycetota</taxon>
        <taxon>Actinomycetes</taxon>
        <taxon>Micrococcales</taxon>
        <taxon>Microbacteriaceae</taxon>
        <taxon>Agromyces</taxon>
    </lineage>
</organism>
<dbReference type="PANTHER" id="PTHR42951:SF17">
    <property type="entry name" value="METALLO-BETA-LACTAMASE DOMAIN-CONTAINING PROTEIN"/>
    <property type="match status" value="1"/>
</dbReference>
<sequence>MSATAARPDARLREVADGVFLIERAHVNCYLIVDDDGLTLVDAGLPGSWSPLLATLRALGRRPGQIAGLVLTHGHFDHVGVARRFAERGIPIWAHPGDLRLVRHPYRYAHEAARIRYPLTHPRAVPVLGRMALAGALTVRGVDASGELLDGTPVDLPGRPVPVWSPGHTDGHCGFHLPDRDVLLSGDALVTLDPYTGETGPRAVARAATADSTQALESLARLETTGAGTVLPGHGEPWTDGIARAADLARAAGVA</sequence>
<keyword evidence="3" id="KW-1185">Reference proteome</keyword>
<feature type="domain" description="Metallo-beta-lactamase" evidence="1">
    <location>
        <begin position="26"/>
        <end position="234"/>
    </location>
</feature>
<evidence type="ECO:0000259" key="1">
    <source>
        <dbReference type="SMART" id="SM00849"/>
    </source>
</evidence>
<protein>
    <submittedName>
        <fullName evidence="2">MBL fold metallo-hydrolase</fullName>
    </submittedName>
</protein>
<proteinExistence type="predicted"/>
<dbReference type="EMBL" id="JAVKGS010000001">
    <property type="protein sequence ID" value="MDR5690458.1"/>
    <property type="molecule type" value="Genomic_DNA"/>
</dbReference>
<dbReference type="CDD" id="cd07721">
    <property type="entry name" value="yflN-like_MBL-fold"/>
    <property type="match status" value="1"/>
</dbReference>
<dbReference type="SUPFAM" id="SSF56281">
    <property type="entry name" value="Metallo-hydrolase/oxidoreductase"/>
    <property type="match status" value="1"/>
</dbReference>
<comment type="caution">
    <text evidence="2">The sequence shown here is derived from an EMBL/GenBank/DDBJ whole genome shotgun (WGS) entry which is preliminary data.</text>
</comment>
<dbReference type="InterPro" id="IPR001279">
    <property type="entry name" value="Metallo-B-lactamas"/>
</dbReference>
<gene>
    <name evidence="2" type="ORF">RH861_00100</name>
</gene>
<reference evidence="3" key="1">
    <citation type="submission" date="2023-07" db="EMBL/GenBank/DDBJ databases">
        <title>Description of three actinobacteria isolated from air of manufacturing shop in a pharmaceutical factory.</title>
        <authorList>
            <person name="Zhang D.-F."/>
        </authorList>
    </citation>
    <scope>NUCLEOTIDE SEQUENCE [LARGE SCALE GENOMIC DNA]</scope>
    <source>
        <strain evidence="3">CCTCC AB 2011122</strain>
    </source>
</reference>
<dbReference type="PANTHER" id="PTHR42951">
    <property type="entry name" value="METALLO-BETA-LACTAMASE DOMAIN-CONTAINING"/>
    <property type="match status" value="1"/>
</dbReference>
<evidence type="ECO:0000313" key="2">
    <source>
        <dbReference type="EMBL" id="MDR5690458.1"/>
    </source>
</evidence>
<dbReference type="Proteomes" id="UP001260072">
    <property type="component" value="Unassembled WGS sequence"/>
</dbReference>